<name>F7ZB87_ROSLO</name>
<accession>F7ZB87</accession>
<keyword evidence="3" id="KW-1185">Reference proteome</keyword>
<evidence type="ECO:0000313" key="3">
    <source>
        <dbReference type="Proteomes" id="UP000001353"/>
    </source>
</evidence>
<reference evidence="2 3" key="1">
    <citation type="journal article" date="2011" name="BMC Genomics">
        <title>Comparative genome analysis and genome-guided physiological analysis of Roseobacter litoralis.</title>
        <authorList>
            <person name="Kalhoefer D."/>
            <person name="Thole S."/>
            <person name="Voget S."/>
            <person name="Lehmann R."/>
            <person name="Liesegang H."/>
            <person name="Wollher A."/>
            <person name="Daniel R."/>
            <person name="Simon M."/>
            <person name="Brinkhoff T."/>
        </authorList>
    </citation>
    <scope>NUCLEOTIDE SEQUENCE [LARGE SCALE GENOMIC DNA]</scope>
    <source>
        <strain evidence="3">ATCC 49566 / DSM 6996 / JCM 21268 / NBRC 15278 / OCh 149</strain>
    </source>
</reference>
<dbReference type="EMBL" id="CP002623">
    <property type="protein sequence ID" value="AEI93080.1"/>
    <property type="molecule type" value="Genomic_DNA"/>
</dbReference>
<feature type="region of interest" description="Disordered" evidence="1">
    <location>
        <begin position="122"/>
        <end position="161"/>
    </location>
</feature>
<sequence length="193" mass="21472">MHLAFVKIAKTIEGIAAHLGLDVTAKWDEVDGTLRGTLVAKHPSGTSADSQKKLTNLIFKAQEFATANSLTVDSTSGGSDSDSFIILQIVSDIDLDQIVKSGKLDSYCKSLIDFFEHELTERRQKRSRNELPDPDRSPQAHVNRNPRATKQFKTDVDPELSERIDAFRQATGMSKREITEAALQAYLDQQEPK</sequence>
<dbReference type="KEGG" id="rli:RLO149_c010730"/>
<protein>
    <submittedName>
        <fullName evidence="2">Uncharacterized protein</fullName>
    </submittedName>
</protein>
<organism evidence="2 3">
    <name type="scientific">Roseobacter litoralis (strain ATCC 49566 / DSM 6996 / JCM 21268 / NBRC 15278 / OCh 149)</name>
    <dbReference type="NCBI Taxonomy" id="391595"/>
    <lineage>
        <taxon>Bacteria</taxon>
        <taxon>Pseudomonadati</taxon>
        <taxon>Pseudomonadota</taxon>
        <taxon>Alphaproteobacteria</taxon>
        <taxon>Rhodobacterales</taxon>
        <taxon>Roseobacteraceae</taxon>
        <taxon>Roseobacter</taxon>
    </lineage>
</organism>
<dbReference type="RefSeq" id="WP_013961018.1">
    <property type="nucleotide sequence ID" value="NC_015730.1"/>
</dbReference>
<proteinExistence type="predicted"/>
<dbReference type="HOGENOM" id="CLU_1407820_0_0_5"/>
<dbReference type="AlphaFoldDB" id="F7ZB87"/>
<feature type="compositionally biased region" description="Basic and acidic residues" evidence="1">
    <location>
        <begin position="122"/>
        <end position="138"/>
    </location>
</feature>
<dbReference type="Proteomes" id="UP000001353">
    <property type="component" value="Chromosome"/>
</dbReference>
<dbReference type="STRING" id="391595.RLO149_c010730"/>
<feature type="compositionally biased region" description="Basic and acidic residues" evidence="1">
    <location>
        <begin position="152"/>
        <end position="161"/>
    </location>
</feature>
<evidence type="ECO:0000313" key="2">
    <source>
        <dbReference type="EMBL" id="AEI93080.1"/>
    </source>
</evidence>
<evidence type="ECO:0000256" key="1">
    <source>
        <dbReference type="SAM" id="MobiDB-lite"/>
    </source>
</evidence>
<gene>
    <name evidence="2" type="ordered locus">RLO149_c010730</name>
</gene>